<evidence type="ECO:0000256" key="14">
    <source>
        <dbReference type="ARBA" id="ARBA00041516"/>
    </source>
</evidence>
<keyword evidence="8 16" id="KW-0732">Signal</keyword>
<evidence type="ECO:0000256" key="13">
    <source>
        <dbReference type="ARBA" id="ARBA00041495"/>
    </source>
</evidence>
<evidence type="ECO:0000256" key="4">
    <source>
        <dbReference type="ARBA" id="ARBA00008773"/>
    </source>
</evidence>
<dbReference type="InterPro" id="IPR050732">
    <property type="entry name" value="Beta-glucan_modifiers"/>
</dbReference>
<keyword evidence="7" id="KW-0964">Secreted</keyword>
<evidence type="ECO:0000256" key="12">
    <source>
        <dbReference type="ARBA" id="ARBA00039284"/>
    </source>
</evidence>
<dbReference type="GO" id="GO:0042973">
    <property type="term" value="F:glucan endo-1,3-beta-D-glucosidase activity"/>
    <property type="evidence" value="ECO:0007669"/>
    <property type="project" value="TreeGrafter"/>
</dbReference>
<evidence type="ECO:0000256" key="9">
    <source>
        <dbReference type="ARBA" id="ARBA00022801"/>
    </source>
</evidence>
<dbReference type="PANTHER" id="PTHR16631">
    <property type="entry name" value="GLUCAN 1,3-BETA-GLUCOSIDASE"/>
    <property type="match status" value="1"/>
</dbReference>
<dbReference type="GO" id="GO:0009277">
    <property type="term" value="C:fungal-type cell wall"/>
    <property type="evidence" value="ECO:0007669"/>
    <property type="project" value="TreeGrafter"/>
</dbReference>
<evidence type="ECO:0000256" key="8">
    <source>
        <dbReference type="ARBA" id="ARBA00022729"/>
    </source>
</evidence>
<proteinExistence type="inferred from homology"/>
<dbReference type="Proteomes" id="UP000325672">
    <property type="component" value="Unassembled WGS sequence"/>
</dbReference>
<evidence type="ECO:0000313" key="18">
    <source>
        <dbReference type="Proteomes" id="UP000325672"/>
    </source>
</evidence>
<comment type="similarity">
    <text evidence="4">Belongs to the glycosyl hydrolase 17 family.</text>
</comment>
<comment type="catalytic activity">
    <reaction evidence="1">
        <text>Hydrolysis of terminal, non-reducing beta-D-glucosyl residues with release of beta-D-glucose.</text>
        <dbReference type="EC" id="3.2.1.21"/>
    </reaction>
</comment>
<evidence type="ECO:0000256" key="6">
    <source>
        <dbReference type="ARBA" id="ARBA00022512"/>
    </source>
</evidence>
<name>A0A5N6T2K1_ASPPS</name>
<dbReference type="SUPFAM" id="SSF51445">
    <property type="entry name" value="(Trans)glycosidases"/>
    <property type="match status" value="1"/>
</dbReference>
<keyword evidence="10" id="KW-0326">Glycosidase</keyword>
<evidence type="ECO:0000256" key="16">
    <source>
        <dbReference type="SAM" id="SignalP"/>
    </source>
</evidence>
<dbReference type="GO" id="GO:0071555">
    <property type="term" value="P:cell wall organization"/>
    <property type="evidence" value="ECO:0007669"/>
    <property type="project" value="TreeGrafter"/>
</dbReference>
<dbReference type="RefSeq" id="XP_031916591.1">
    <property type="nucleotide sequence ID" value="XM_032059198.1"/>
</dbReference>
<evidence type="ECO:0000256" key="11">
    <source>
        <dbReference type="ARBA" id="ARBA00024983"/>
    </source>
</evidence>
<keyword evidence="18" id="KW-1185">Reference proteome</keyword>
<feature type="signal peptide" evidence="16">
    <location>
        <begin position="1"/>
        <end position="24"/>
    </location>
</feature>
<dbReference type="EMBL" id="ML743561">
    <property type="protein sequence ID" value="KAE8140528.1"/>
    <property type="molecule type" value="Genomic_DNA"/>
</dbReference>
<keyword evidence="6" id="KW-0134">Cell wall</keyword>
<keyword evidence="9 17" id="KW-0378">Hydrolase</keyword>
<organism evidence="17 18">
    <name type="scientific">Aspergillus pseudotamarii</name>
    <dbReference type="NCBI Taxonomy" id="132259"/>
    <lineage>
        <taxon>Eukaryota</taxon>
        <taxon>Fungi</taxon>
        <taxon>Dikarya</taxon>
        <taxon>Ascomycota</taxon>
        <taxon>Pezizomycotina</taxon>
        <taxon>Eurotiomycetes</taxon>
        <taxon>Eurotiomycetidae</taxon>
        <taxon>Eurotiales</taxon>
        <taxon>Aspergillaceae</taxon>
        <taxon>Aspergillus</taxon>
        <taxon>Aspergillus subgen. Circumdati</taxon>
    </lineage>
</organism>
<evidence type="ECO:0000256" key="10">
    <source>
        <dbReference type="ARBA" id="ARBA00023295"/>
    </source>
</evidence>
<sequence length="324" mass="35063">MFLNWKTFTLALATYMCSFVATSAKGTNSGLSGAGLYGISFTPYTSSGTCMSQDEVTKSLQRIKKMGFDLVRVYSTDCNSLERIGSACKELDINVILGVFIGSSGTSGAQEQVQAISHWAQWPMVKLIVVGNEAIQSGCTSASKLSSFISSARRTFRAAGYSGNVTTSEPLAIWKKHGVSTLLCSQVDIVGANVHPFFNAKFTPAQAGVFARYEYSELARICKKPVLILETGWPNAGDANGLAVPGVAEQKTAITAIAKNMGPKSVFFSYSDDPWKPPGEFNEGQHWGCRSVFSSRRPSLMELVGSTLFNLYKRIQGVYPFANL</sequence>
<gene>
    <name evidence="17" type="ORF">BDV38DRAFT_280027</name>
</gene>
<dbReference type="GO" id="GO:0009986">
    <property type="term" value="C:cell surface"/>
    <property type="evidence" value="ECO:0007669"/>
    <property type="project" value="TreeGrafter"/>
</dbReference>
<comment type="subcellular location">
    <subcellularLocation>
        <location evidence="2">Secreted</location>
        <location evidence="2">Cell wall</location>
    </subcellularLocation>
</comment>
<evidence type="ECO:0000313" key="17">
    <source>
        <dbReference type="EMBL" id="KAE8140528.1"/>
    </source>
</evidence>
<comment type="pathway">
    <text evidence="3">Glycan metabolism; cellulose degradation.</text>
</comment>
<dbReference type="GeneID" id="43643408"/>
<reference evidence="17 18" key="1">
    <citation type="submission" date="2019-04" db="EMBL/GenBank/DDBJ databases">
        <title>Friends and foes A comparative genomics study of 23 Aspergillus species from section Flavi.</title>
        <authorList>
            <consortium name="DOE Joint Genome Institute"/>
            <person name="Kjaerbolling I."/>
            <person name="Vesth T."/>
            <person name="Frisvad J.C."/>
            <person name="Nybo J.L."/>
            <person name="Theobald S."/>
            <person name="Kildgaard S."/>
            <person name="Isbrandt T."/>
            <person name="Kuo A."/>
            <person name="Sato A."/>
            <person name="Lyhne E.K."/>
            <person name="Kogle M.E."/>
            <person name="Wiebenga A."/>
            <person name="Kun R.S."/>
            <person name="Lubbers R.J."/>
            <person name="Makela M.R."/>
            <person name="Barry K."/>
            <person name="Chovatia M."/>
            <person name="Clum A."/>
            <person name="Daum C."/>
            <person name="Haridas S."/>
            <person name="He G."/>
            <person name="LaButti K."/>
            <person name="Lipzen A."/>
            <person name="Mondo S."/>
            <person name="Riley R."/>
            <person name="Salamov A."/>
            <person name="Simmons B.A."/>
            <person name="Magnuson J.K."/>
            <person name="Henrissat B."/>
            <person name="Mortensen U.H."/>
            <person name="Larsen T.O."/>
            <person name="Devries R.P."/>
            <person name="Grigoriev I.V."/>
            <person name="Machida M."/>
            <person name="Baker S.E."/>
            <person name="Andersen M.R."/>
        </authorList>
    </citation>
    <scope>NUCLEOTIDE SEQUENCE [LARGE SCALE GENOMIC DNA]</scope>
    <source>
        <strain evidence="17 18">CBS 117625</strain>
    </source>
</reference>
<comment type="function">
    <text evidence="11">Beta-glucosidases are one of a number of cellulolytic enzymes involved in the degradation of cellulosic biomass. Catalyzes the last step releasing glucose from the inhibitory cellobiose.</text>
</comment>
<evidence type="ECO:0000256" key="1">
    <source>
        <dbReference type="ARBA" id="ARBA00000448"/>
    </source>
</evidence>
<dbReference type="GO" id="GO:0005576">
    <property type="term" value="C:extracellular region"/>
    <property type="evidence" value="ECO:0007669"/>
    <property type="project" value="TreeGrafter"/>
</dbReference>
<evidence type="ECO:0000256" key="5">
    <source>
        <dbReference type="ARBA" id="ARBA00012744"/>
    </source>
</evidence>
<evidence type="ECO:0000256" key="2">
    <source>
        <dbReference type="ARBA" id="ARBA00004191"/>
    </source>
</evidence>
<evidence type="ECO:0000256" key="3">
    <source>
        <dbReference type="ARBA" id="ARBA00004987"/>
    </source>
</evidence>
<feature type="chain" id="PRO_5024896159" description="Probable beta-glucosidase btgE" evidence="16">
    <location>
        <begin position="25"/>
        <end position="324"/>
    </location>
</feature>
<dbReference type="Gene3D" id="3.20.20.80">
    <property type="entry name" value="Glycosidases"/>
    <property type="match status" value="2"/>
</dbReference>
<protein>
    <recommendedName>
        <fullName evidence="12">Probable beta-glucosidase btgE</fullName>
        <ecNumber evidence="5">3.2.1.21</ecNumber>
    </recommendedName>
    <alternativeName>
        <fullName evidence="13">Beta-D-glucoside glucohydrolase btgE</fullName>
    </alternativeName>
    <alternativeName>
        <fullName evidence="15">Cellobiase btgE</fullName>
    </alternativeName>
    <alternativeName>
        <fullName evidence="14">Gentiobiase btgE</fullName>
    </alternativeName>
</protein>
<dbReference type="OrthoDB" id="4082933at2759"/>
<dbReference type="EC" id="3.2.1.21" evidence="5"/>
<accession>A0A5N6T2K1</accession>
<evidence type="ECO:0000256" key="15">
    <source>
        <dbReference type="ARBA" id="ARBA00042762"/>
    </source>
</evidence>
<evidence type="ECO:0000256" key="7">
    <source>
        <dbReference type="ARBA" id="ARBA00022525"/>
    </source>
</evidence>
<dbReference type="PANTHER" id="PTHR16631:SF24">
    <property type="entry name" value="FAMILY 17 GLUCOSIDASE SCW11-RELATED"/>
    <property type="match status" value="1"/>
</dbReference>
<dbReference type="AlphaFoldDB" id="A0A5N6T2K1"/>
<dbReference type="InterPro" id="IPR017853">
    <property type="entry name" value="GH"/>
</dbReference>